<accession>A0A0D0E4Q3</accession>
<organism evidence="1 2">
    <name type="scientific">Paxillus rubicundulus Ve08.2h10</name>
    <dbReference type="NCBI Taxonomy" id="930991"/>
    <lineage>
        <taxon>Eukaryota</taxon>
        <taxon>Fungi</taxon>
        <taxon>Dikarya</taxon>
        <taxon>Basidiomycota</taxon>
        <taxon>Agaricomycotina</taxon>
        <taxon>Agaricomycetes</taxon>
        <taxon>Agaricomycetidae</taxon>
        <taxon>Boletales</taxon>
        <taxon>Paxilineae</taxon>
        <taxon>Paxillaceae</taxon>
        <taxon>Paxillus</taxon>
    </lineage>
</organism>
<reference evidence="2" key="2">
    <citation type="submission" date="2015-01" db="EMBL/GenBank/DDBJ databases">
        <title>Evolutionary Origins and Diversification of the Mycorrhizal Mutualists.</title>
        <authorList>
            <consortium name="DOE Joint Genome Institute"/>
            <consortium name="Mycorrhizal Genomics Consortium"/>
            <person name="Kohler A."/>
            <person name="Kuo A."/>
            <person name="Nagy L.G."/>
            <person name="Floudas D."/>
            <person name="Copeland A."/>
            <person name="Barry K.W."/>
            <person name="Cichocki N."/>
            <person name="Veneault-Fourrey C."/>
            <person name="LaButti K."/>
            <person name="Lindquist E.A."/>
            <person name="Lipzen A."/>
            <person name="Lundell T."/>
            <person name="Morin E."/>
            <person name="Murat C."/>
            <person name="Riley R."/>
            <person name="Ohm R."/>
            <person name="Sun H."/>
            <person name="Tunlid A."/>
            <person name="Henrissat B."/>
            <person name="Grigoriev I.V."/>
            <person name="Hibbett D.S."/>
            <person name="Martin F."/>
        </authorList>
    </citation>
    <scope>NUCLEOTIDE SEQUENCE [LARGE SCALE GENOMIC DNA]</scope>
    <source>
        <strain evidence="2">Ve08.2h10</strain>
    </source>
</reference>
<keyword evidence="2" id="KW-1185">Reference proteome</keyword>
<dbReference type="EMBL" id="KN825293">
    <property type="protein sequence ID" value="KIK92295.1"/>
    <property type="molecule type" value="Genomic_DNA"/>
</dbReference>
<sequence length="157" mass="17607">MNPGTPRCYHGWNPLHDECHPISAEASDTTLTRMFSQGLCLRAYIMYTPARRSLILGEDLTSTGGSGKTSCFFTQLLGSMSCHLPPPPPPPNARSRTRTRHCYSQPLKSRRDLSRSAVSKQIRIAPVPLAPENPYICGVVFEPRVLPQKIRKSWECR</sequence>
<reference evidence="1 2" key="1">
    <citation type="submission" date="2014-04" db="EMBL/GenBank/DDBJ databases">
        <authorList>
            <consortium name="DOE Joint Genome Institute"/>
            <person name="Kuo A."/>
            <person name="Kohler A."/>
            <person name="Jargeat P."/>
            <person name="Nagy L.G."/>
            <person name="Floudas D."/>
            <person name="Copeland A."/>
            <person name="Barry K.W."/>
            <person name="Cichocki N."/>
            <person name="Veneault-Fourrey C."/>
            <person name="LaButti K."/>
            <person name="Lindquist E.A."/>
            <person name="Lipzen A."/>
            <person name="Lundell T."/>
            <person name="Morin E."/>
            <person name="Murat C."/>
            <person name="Sun H."/>
            <person name="Tunlid A."/>
            <person name="Henrissat B."/>
            <person name="Grigoriev I.V."/>
            <person name="Hibbett D.S."/>
            <person name="Martin F."/>
            <person name="Nordberg H.P."/>
            <person name="Cantor M.N."/>
            <person name="Hua S.X."/>
        </authorList>
    </citation>
    <scope>NUCLEOTIDE SEQUENCE [LARGE SCALE GENOMIC DNA]</scope>
    <source>
        <strain evidence="1 2">Ve08.2h10</strain>
    </source>
</reference>
<dbReference type="Proteomes" id="UP000054538">
    <property type="component" value="Unassembled WGS sequence"/>
</dbReference>
<name>A0A0D0E4Q3_9AGAM</name>
<dbReference type="HOGENOM" id="CLU_1678493_0_0_1"/>
<dbReference type="InParanoid" id="A0A0D0E4Q3"/>
<protein>
    <submittedName>
        <fullName evidence="1">Uncharacterized protein</fullName>
    </submittedName>
</protein>
<gene>
    <name evidence="1" type="ORF">PAXRUDRAFT_583989</name>
</gene>
<dbReference type="AlphaFoldDB" id="A0A0D0E4Q3"/>
<proteinExistence type="predicted"/>
<evidence type="ECO:0000313" key="1">
    <source>
        <dbReference type="EMBL" id="KIK92295.1"/>
    </source>
</evidence>
<evidence type="ECO:0000313" key="2">
    <source>
        <dbReference type="Proteomes" id="UP000054538"/>
    </source>
</evidence>